<feature type="transmembrane region" description="Helical" evidence="7">
    <location>
        <begin position="250"/>
        <end position="267"/>
    </location>
</feature>
<comment type="subcellular location">
    <subcellularLocation>
        <location evidence="1">Membrane</location>
        <topology evidence="1">Multi-pass membrane protein</topology>
    </subcellularLocation>
</comment>
<evidence type="ECO:0000256" key="7">
    <source>
        <dbReference type="SAM" id="Phobius"/>
    </source>
</evidence>
<feature type="transmembrane region" description="Helical" evidence="7">
    <location>
        <begin position="288"/>
        <end position="308"/>
    </location>
</feature>
<keyword evidence="4 7" id="KW-1133">Transmembrane helix</keyword>
<feature type="transmembrane region" description="Helical" evidence="7">
    <location>
        <begin position="406"/>
        <end position="428"/>
    </location>
</feature>
<proteinExistence type="predicted"/>
<feature type="transmembrane region" description="Helical" evidence="7">
    <location>
        <begin position="434"/>
        <end position="453"/>
    </location>
</feature>
<dbReference type="PIRSF" id="PIRSF006060">
    <property type="entry name" value="AA_transporter"/>
    <property type="match status" value="1"/>
</dbReference>
<dbReference type="AlphaFoldDB" id="A0A9W4HE53"/>
<evidence type="ECO:0000256" key="5">
    <source>
        <dbReference type="ARBA" id="ARBA00023136"/>
    </source>
</evidence>
<evidence type="ECO:0000313" key="9">
    <source>
        <dbReference type="Proteomes" id="UP001153618"/>
    </source>
</evidence>
<dbReference type="Proteomes" id="UP001153618">
    <property type="component" value="Unassembled WGS sequence"/>
</dbReference>
<evidence type="ECO:0000256" key="6">
    <source>
        <dbReference type="SAM" id="MobiDB-lite"/>
    </source>
</evidence>
<evidence type="ECO:0000256" key="4">
    <source>
        <dbReference type="ARBA" id="ARBA00022989"/>
    </source>
</evidence>
<dbReference type="OrthoDB" id="10054429at2759"/>
<dbReference type="InterPro" id="IPR002293">
    <property type="entry name" value="AA/rel_permease1"/>
</dbReference>
<dbReference type="Gene3D" id="1.20.1740.10">
    <property type="entry name" value="Amino acid/polyamine transporter I"/>
    <property type="match status" value="1"/>
</dbReference>
<dbReference type="GO" id="GO:0016020">
    <property type="term" value="C:membrane"/>
    <property type="evidence" value="ECO:0007669"/>
    <property type="project" value="UniProtKB-SubCell"/>
</dbReference>
<name>A0A9W4HE53_PENOL</name>
<dbReference type="Pfam" id="PF13520">
    <property type="entry name" value="AA_permease_2"/>
    <property type="match status" value="1"/>
</dbReference>
<sequence length="558" mass="60518">MAPQDVSGHADLLDNGSQVGEGEGDRAETKAQDDAALLVLHRTYTLFENFATTFAALYFVGGVRVTFSTGIAAGGNLAYWTSYLVTMVFTFITAAVIAEVCSASPSAGSIYLWAAEAGGPRFGRLLGFIVAWWSTTAWTTFCASNTQAAANYMLSEITVFKLDFPSDTDDVKFRAVQWICTEVLLALAALLNFMPPRYFKYVFWFSAAVVMLDFFLNLIWLPIGVAQTWGFRTTHEAFMTTYNGTGAPDGWNWCLSYLATAGILIGFDASGHVAEETKNASVTAARGIFWSTVASGFGGLATIILFLFCAPDTETLMSFGSPQPFVPLYAAVLGEGGHIFMNFICIFALWLVSCPIISVFPRTDHDQNTAIAIIAASRLVFAVARDGVLPFSGWVSRVNNGQPRNAVIVVWGVASLVTCTILPSNVAFTSLVSAAGVPSAAAYGLICLGRLFCTPSRFPKPQWSLGRWSKPFQLIGVFWNGWVVAILFSPYAWPVTGENLNYAPIIMAGVTILALISYFMMPESAWLPRDRISHFIDSKGAVETVEEVNSEHGGPAHQ</sequence>
<dbReference type="GO" id="GO:0022857">
    <property type="term" value="F:transmembrane transporter activity"/>
    <property type="evidence" value="ECO:0007669"/>
    <property type="project" value="InterPro"/>
</dbReference>
<feature type="transmembrane region" description="Helical" evidence="7">
    <location>
        <begin position="77"/>
        <end position="98"/>
    </location>
</feature>
<dbReference type="EMBL" id="CAJVOS010000010">
    <property type="protein sequence ID" value="CAG7983291.1"/>
    <property type="molecule type" value="Genomic_DNA"/>
</dbReference>
<evidence type="ECO:0000256" key="2">
    <source>
        <dbReference type="ARBA" id="ARBA00022448"/>
    </source>
</evidence>
<dbReference type="PANTHER" id="PTHR45649">
    <property type="entry name" value="AMINO-ACID PERMEASE BAT1"/>
    <property type="match status" value="1"/>
</dbReference>
<keyword evidence="9" id="KW-1185">Reference proteome</keyword>
<gene>
    <name evidence="8" type="ORF">POLS_LOCUS1365</name>
</gene>
<feature type="transmembrane region" description="Helical" evidence="7">
    <location>
        <begin position="499"/>
        <end position="521"/>
    </location>
</feature>
<feature type="transmembrane region" description="Helical" evidence="7">
    <location>
        <begin position="175"/>
        <end position="194"/>
    </location>
</feature>
<accession>A0A9W4HE53</accession>
<reference evidence="8" key="1">
    <citation type="submission" date="2021-07" db="EMBL/GenBank/DDBJ databases">
        <authorList>
            <person name="Branca A.L. A."/>
        </authorList>
    </citation>
    <scope>NUCLEOTIDE SEQUENCE</scope>
</reference>
<protein>
    <recommendedName>
        <fullName evidence="10">Amino acid transporter</fullName>
    </recommendedName>
</protein>
<comment type="caution">
    <text evidence="8">The sequence shown here is derived from an EMBL/GenBank/DDBJ whole genome shotgun (WGS) entry which is preliminary data.</text>
</comment>
<dbReference type="PANTHER" id="PTHR45649:SF13">
    <property type="entry name" value="THIAMINE TRANSPORTER THI9"/>
    <property type="match status" value="1"/>
</dbReference>
<evidence type="ECO:0000256" key="3">
    <source>
        <dbReference type="ARBA" id="ARBA00022692"/>
    </source>
</evidence>
<evidence type="ECO:0000313" key="8">
    <source>
        <dbReference type="EMBL" id="CAG7983291.1"/>
    </source>
</evidence>
<feature type="transmembrane region" description="Helical" evidence="7">
    <location>
        <begin position="201"/>
        <end position="223"/>
    </location>
</feature>
<feature type="transmembrane region" description="Helical" evidence="7">
    <location>
        <begin position="474"/>
        <end position="493"/>
    </location>
</feature>
<feature type="region of interest" description="Disordered" evidence="6">
    <location>
        <begin position="1"/>
        <end position="26"/>
    </location>
</feature>
<feature type="transmembrane region" description="Helical" evidence="7">
    <location>
        <begin position="328"/>
        <end position="352"/>
    </location>
</feature>
<keyword evidence="3 7" id="KW-0812">Transmembrane</keyword>
<feature type="transmembrane region" description="Helical" evidence="7">
    <location>
        <begin position="46"/>
        <end position="65"/>
    </location>
</feature>
<keyword evidence="2" id="KW-0813">Transport</keyword>
<evidence type="ECO:0000256" key="1">
    <source>
        <dbReference type="ARBA" id="ARBA00004141"/>
    </source>
</evidence>
<organism evidence="8 9">
    <name type="scientific">Penicillium olsonii</name>
    <dbReference type="NCBI Taxonomy" id="99116"/>
    <lineage>
        <taxon>Eukaryota</taxon>
        <taxon>Fungi</taxon>
        <taxon>Dikarya</taxon>
        <taxon>Ascomycota</taxon>
        <taxon>Pezizomycotina</taxon>
        <taxon>Eurotiomycetes</taxon>
        <taxon>Eurotiomycetidae</taxon>
        <taxon>Eurotiales</taxon>
        <taxon>Aspergillaceae</taxon>
        <taxon>Penicillium</taxon>
    </lineage>
</organism>
<evidence type="ECO:0008006" key="10">
    <source>
        <dbReference type="Google" id="ProtNLM"/>
    </source>
</evidence>
<keyword evidence="5 7" id="KW-0472">Membrane</keyword>